<keyword evidence="4" id="KW-1185">Reference proteome</keyword>
<proteinExistence type="predicted"/>
<organism evidence="3 4">
    <name type="scientific">Vibrio proteolyticus NBRC 13287</name>
    <dbReference type="NCBI Taxonomy" id="1219065"/>
    <lineage>
        <taxon>Bacteria</taxon>
        <taxon>Pseudomonadati</taxon>
        <taxon>Pseudomonadota</taxon>
        <taxon>Gammaproteobacteria</taxon>
        <taxon>Vibrionales</taxon>
        <taxon>Vibrionaceae</taxon>
        <taxon>Vibrio</taxon>
    </lineage>
</organism>
<sequence>MKKWLLIGLLLTGAAMASDKIEHPCTVKGGGVTAGYLCAVNKMDIADKELNRTYLEALKRVKEEETALRKTWEKTDLVKPFRAAQRAWLTFRDAQCRFSGLSSTPSPWQAVQIEECKVRMTLERIAYFKAVYVG</sequence>
<evidence type="ECO:0000313" key="3">
    <source>
        <dbReference type="EMBL" id="GAD67029.1"/>
    </source>
</evidence>
<evidence type="ECO:0000259" key="2">
    <source>
        <dbReference type="Pfam" id="PF07007"/>
    </source>
</evidence>
<dbReference type="Proteomes" id="UP000016570">
    <property type="component" value="Unassembled WGS sequence"/>
</dbReference>
<dbReference type="EMBL" id="BATJ01000006">
    <property type="protein sequence ID" value="GAD67029.1"/>
    <property type="molecule type" value="Genomic_DNA"/>
</dbReference>
<dbReference type="Gene3D" id="1.20.1270.180">
    <property type="match status" value="1"/>
</dbReference>
<name>U3BB58_VIBPR</name>
<dbReference type="InterPro" id="IPR009739">
    <property type="entry name" value="LprI-like_N"/>
</dbReference>
<feature type="signal peptide" evidence="1">
    <location>
        <begin position="1"/>
        <end position="17"/>
    </location>
</feature>
<evidence type="ECO:0000313" key="4">
    <source>
        <dbReference type="Proteomes" id="UP000016570"/>
    </source>
</evidence>
<dbReference type="AlphaFoldDB" id="U3BB58"/>
<gene>
    <name evidence="3" type="ORF">VPR01S_06_00460</name>
</gene>
<dbReference type="STRING" id="1219065.VPR01S_06_00460"/>
<feature type="domain" description="Lysozyme inhibitor LprI-like N-terminal" evidence="2">
    <location>
        <begin position="38"/>
        <end position="126"/>
    </location>
</feature>
<accession>U3BB58</accession>
<dbReference type="eggNOG" id="ENOG5031HF5">
    <property type="taxonomic scope" value="Bacteria"/>
</dbReference>
<reference evidence="3 4" key="1">
    <citation type="submission" date="2013-09" db="EMBL/GenBank/DDBJ databases">
        <title>Whole genome shotgun sequence of Vibrio proteolyticus NBRC 13287.</title>
        <authorList>
            <person name="Isaki S."/>
            <person name="Hosoyama A."/>
            <person name="Numata M."/>
            <person name="Hashimoto M."/>
            <person name="Hosoyama Y."/>
            <person name="Tsuchikane K."/>
            <person name="Noguchi M."/>
            <person name="Hirakata S."/>
            <person name="Ichikawa N."/>
            <person name="Ohji S."/>
            <person name="Yamazoe A."/>
            <person name="Fujita N."/>
        </authorList>
    </citation>
    <scope>NUCLEOTIDE SEQUENCE [LARGE SCALE GENOMIC DNA]</scope>
    <source>
        <strain evidence="3 4">NBRC 13287</strain>
    </source>
</reference>
<evidence type="ECO:0000256" key="1">
    <source>
        <dbReference type="SAM" id="SignalP"/>
    </source>
</evidence>
<dbReference type="Pfam" id="PF07007">
    <property type="entry name" value="LprI"/>
    <property type="match status" value="1"/>
</dbReference>
<comment type="caution">
    <text evidence="3">The sequence shown here is derived from an EMBL/GenBank/DDBJ whole genome shotgun (WGS) entry which is preliminary data.</text>
</comment>
<keyword evidence="1" id="KW-0732">Signal</keyword>
<protein>
    <recommendedName>
        <fullName evidence="2">Lysozyme inhibitor LprI-like N-terminal domain-containing protein</fullName>
    </recommendedName>
</protein>
<dbReference type="RefSeq" id="WP_021705004.1">
    <property type="nucleotide sequence ID" value="NZ_BATJ01000006.1"/>
</dbReference>
<feature type="chain" id="PRO_5004638620" description="Lysozyme inhibitor LprI-like N-terminal domain-containing protein" evidence="1">
    <location>
        <begin position="18"/>
        <end position="134"/>
    </location>
</feature>